<proteinExistence type="predicted"/>
<keyword evidence="4" id="KW-0378">Hydrolase</keyword>
<accession>A0A941IHV9</accession>
<dbReference type="SUPFAM" id="SSF55811">
    <property type="entry name" value="Nudix"/>
    <property type="match status" value="1"/>
</dbReference>
<evidence type="ECO:0000256" key="2">
    <source>
        <dbReference type="ARBA" id="ARBA00001946"/>
    </source>
</evidence>
<comment type="cofactor">
    <cofactor evidence="1">
        <name>Mn(2+)</name>
        <dbReference type="ChEBI" id="CHEBI:29035"/>
    </cofactor>
</comment>
<evidence type="ECO:0000256" key="6">
    <source>
        <dbReference type="ARBA" id="ARBA00023211"/>
    </source>
</evidence>
<comment type="cofactor">
    <cofactor evidence="2">
        <name>Mg(2+)</name>
        <dbReference type="ChEBI" id="CHEBI:18420"/>
    </cofactor>
</comment>
<dbReference type="Proteomes" id="UP000676325">
    <property type="component" value="Unassembled WGS sequence"/>
</dbReference>
<dbReference type="RefSeq" id="WP_212517289.1">
    <property type="nucleotide sequence ID" value="NZ_JAGSOH010000013.1"/>
</dbReference>
<dbReference type="Pfam" id="PF00293">
    <property type="entry name" value="NUDIX"/>
    <property type="match status" value="1"/>
</dbReference>
<dbReference type="CDD" id="cd03426">
    <property type="entry name" value="NUDIX_CoAse_Nudt7"/>
    <property type="match status" value="1"/>
</dbReference>
<protein>
    <submittedName>
        <fullName evidence="8">CoA pyrophosphatase</fullName>
    </submittedName>
</protein>
<evidence type="ECO:0000259" key="7">
    <source>
        <dbReference type="PROSITE" id="PS51462"/>
    </source>
</evidence>
<evidence type="ECO:0000256" key="5">
    <source>
        <dbReference type="ARBA" id="ARBA00022842"/>
    </source>
</evidence>
<sequence length="260" mass="28017">MTDERPDPFSGDFDGAFDGSPVIDTDFSDLPGWLLPLAEAVAGISPGDHYLGRPPLRRPASLGGAANPSAVLILFADSLPYGPDVLITERSATLRSHAGQAAFPGGRIDPLAEGCSEDEGPIRAALREAREEAGVDPKSVRVFGELPELYLPPSDFLVTPVLAWWHTPGDAAVTSPDEVAAVHRVPVSALVDPANRYRLRHPSGYRGPAFVVDELLVWGFTAGVLDAVLRLGGWERPWEPAEVIDYPLDVREFRRTRGPA</sequence>
<dbReference type="AlphaFoldDB" id="A0A941IHV9"/>
<dbReference type="InterPro" id="IPR015797">
    <property type="entry name" value="NUDIX_hydrolase-like_dom_sf"/>
</dbReference>
<keyword evidence="5" id="KW-0460">Magnesium</keyword>
<evidence type="ECO:0000313" key="8">
    <source>
        <dbReference type="EMBL" id="MBR7826137.1"/>
    </source>
</evidence>
<keyword evidence="6" id="KW-0464">Manganese</keyword>
<dbReference type="InterPro" id="IPR000086">
    <property type="entry name" value="NUDIX_hydrolase_dom"/>
</dbReference>
<dbReference type="PROSITE" id="PS51462">
    <property type="entry name" value="NUDIX"/>
    <property type="match status" value="1"/>
</dbReference>
<comment type="caution">
    <text evidence="8">The sequence shown here is derived from an EMBL/GenBank/DDBJ whole genome shotgun (WGS) entry which is preliminary data.</text>
</comment>
<organism evidence="8 9">
    <name type="scientific">Actinospica acidithermotolerans</name>
    <dbReference type="NCBI Taxonomy" id="2828514"/>
    <lineage>
        <taxon>Bacteria</taxon>
        <taxon>Bacillati</taxon>
        <taxon>Actinomycetota</taxon>
        <taxon>Actinomycetes</taxon>
        <taxon>Catenulisporales</taxon>
        <taxon>Actinospicaceae</taxon>
        <taxon>Actinospica</taxon>
    </lineage>
</organism>
<dbReference type="Gene3D" id="3.90.79.10">
    <property type="entry name" value="Nucleoside Triphosphate Pyrophosphohydrolase"/>
    <property type="match status" value="1"/>
</dbReference>
<reference evidence="8" key="1">
    <citation type="submission" date="2021-04" db="EMBL/GenBank/DDBJ databases">
        <title>Genome based classification of Actinospica acidithermotolerans sp. nov., an actinobacterium isolated from an Indonesian hot spring.</title>
        <authorList>
            <person name="Kusuma A.B."/>
            <person name="Putra K.E."/>
            <person name="Nafisah S."/>
            <person name="Loh J."/>
            <person name="Nouioui I."/>
            <person name="Goodfellow M."/>
        </authorList>
    </citation>
    <scope>NUCLEOTIDE SEQUENCE</scope>
    <source>
        <strain evidence="8">MGRD01-02</strain>
    </source>
</reference>
<dbReference type="GO" id="GO:0010945">
    <property type="term" value="F:coenzyme A diphosphatase activity"/>
    <property type="evidence" value="ECO:0007669"/>
    <property type="project" value="InterPro"/>
</dbReference>
<dbReference type="EMBL" id="JAGSOH010000013">
    <property type="protein sequence ID" value="MBR7826137.1"/>
    <property type="molecule type" value="Genomic_DNA"/>
</dbReference>
<feature type="domain" description="Nudix hydrolase" evidence="7">
    <location>
        <begin position="65"/>
        <end position="212"/>
    </location>
</feature>
<gene>
    <name evidence="8" type="ORF">KDK95_07475</name>
</gene>
<keyword evidence="9" id="KW-1185">Reference proteome</keyword>
<dbReference type="InterPro" id="IPR045121">
    <property type="entry name" value="CoAse"/>
</dbReference>
<evidence type="ECO:0000256" key="4">
    <source>
        <dbReference type="ARBA" id="ARBA00022801"/>
    </source>
</evidence>
<dbReference type="PANTHER" id="PTHR12992">
    <property type="entry name" value="NUDIX HYDROLASE"/>
    <property type="match status" value="1"/>
</dbReference>
<dbReference type="PANTHER" id="PTHR12992:SF11">
    <property type="entry name" value="MITOCHONDRIAL COENZYME A DIPHOSPHATASE NUDT8"/>
    <property type="match status" value="1"/>
</dbReference>
<dbReference type="GO" id="GO:0046872">
    <property type="term" value="F:metal ion binding"/>
    <property type="evidence" value="ECO:0007669"/>
    <property type="project" value="UniProtKB-KW"/>
</dbReference>
<keyword evidence="3" id="KW-0479">Metal-binding</keyword>
<evidence type="ECO:0000256" key="3">
    <source>
        <dbReference type="ARBA" id="ARBA00022723"/>
    </source>
</evidence>
<name>A0A941IHV9_9ACTN</name>
<evidence type="ECO:0000256" key="1">
    <source>
        <dbReference type="ARBA" id="ARBA00001936"/>
    </source>
</evidence>
<evidence type="ECO:0000313" key="9">
    <source>
        <dbReference type="Proteomes" id="UP000676325"/>
    </source>
</evidence>